<gene>
    <name evidence="3" type="ORF">SEMRO_161_G072630.1</name>
</gene>
<dbReference type="Proteomes" id="UP001153069">
    <property type="component" value="Unassembled WGS sequence"/>
</dbReference>
<dbReference type="EMBL" id="CAICTM010000160">
    <property type="protein sequence ID" value="CAB9503299.1"/>
    <property type="molecule type" value="Genomic_DNA"/>
</dbReference>
<reference evidence="3" key="1">
    <citation type="submission" date="2020-06" db="EMBL/GenBank/DDBJ databases">
        <authorList>
            <consortium name="Plant Systems Biology data submission"/>
        </authorList>
    </citation>
    <scope>NUCLEOTIDE SEQUENCE</scope>
    <source>
        <strain evidence="3">D6</strain>
    </source>
</reference>
<feature type="compositionally biased region" description="Acidic residues" evidence="1">
    <location>
        <begin position="11"/>
        <end position="27"/>
    </location>
</feature>
<comment type="caution">
    <text evidence="3">The sequence shown here is derived from an EMBL/GenBank/DDBJ whole genome shotgun (WGS) entry which is preliminary data.</text>
</comment>
<keyword evidence="2" id="KW-0472">Membrane</keyword>
<dbReference type="OrthoDB" id="47283at2759"/>
<feature type="transmembrane region" description="Helical" evidence="2">
    <location>
        <begin position="58"/>
        <end position="79"/>
    </location>
</feature>
<accession>A0A9N8DP13</accession>
<dbReference type="AlphaFoldDB" id="A0A9N8DP13"/>
<keyword evidence="4" id="KW-1185">Reference proteome</keyword>
<evidence type="ECO:0000313" key="4">
    <source>
        <dbReference type="Proteomes" id="UP001153069"/>
    </source>
</evidence>
<feature type="region of interest" description="Disordered" evidence="1">
    <location>
        <begin position="1"/>
        <end position="51"/>
    </location>
</feature>
<proteinExistence type="predicted"/>
<keyword evidence="2" id="KW-1133">Transmembrane helix</keyword>
<evidence type="ECO:0000256" key="1">
    <source>
        <dbReference type="SAM" id="MobiDB-lite"/>
    </source>
</evidence>
<evidence type="ECO:0000256" key="2">
    <source>
        <dbReference type="SAM" id="Phobius"/>
    </source>
</evidence>
<keyword evidence="2" id="KW-0812">Transmembrane</keyword>
<name>A0A9N8DP13_9STRA</name>
<organism evidence="3 4">
    <name type="scientific">Seminavis robusta</name>
    <dbReference type="NCBI Taxonomy" id="568900"/>
    <lineage>
        <taxon>Eukaryota</taxon>
        <taxon>Sar</taxon>
        <taxon>Stramenopiles</taxon>
        <taxon>Ochrophyta</taxon>
        <taxon>Bacillariophyta</taxon>
        <taxon>Bacillariophyceae</taxon>
        <taxon>Bacillariophycidae</taxon>
        <taxon>Naviculales</taxon>
        <taxon>Naviculaceae</taxon>
        <taxon>Seminavis</taxon>
    </lineage>
</organism>
<protein>
    <submittedName>
        <fullName evidence="3">Uncharacterized protein</fullName>
    </submittedName>
</protein>
<feature type="compositionally biased region" description="Basic residues" evidence="1">
    <location>
        <begin position="31"/>
        <end position="51"/>
    </location>
</feature>
<evidence type="ECO:0000313" key="3">
    <source>
        <dbReference type="EMBL" id="CAB9503299.1"/>
    </source>
</evidence>
<sequence>MTMAAAPADKFEDEIEELVEDDEEEEYGVTRRNRRKVQGKKRRRKNPNKTVTHRRMGLSCAALATLAIASVFGALTVFWDNVHYSSVVSKSSSSSYITNITAISSTSTTQPEWLAHSALDHESIVEIQIARFRRGTGLLLNFHIYHHAGTTMCALFSNVAPSFVCSGPTPDDHVSDNYPRDKPWSHNDTATNIHIIRQFFQYTSWQFTEPPGFHETQIKDTNWEDPDLVSILIMREPISRSLAGDSYITTKYPSIFTHHNATEQEWWQFAHEPTHNNNYALRILSDATCCNGSHTSHDYVEAAQALVRRFTFVVDLQCLREGLEFIVVEQLGMDTNKFQWNFVHDTQPEPSLEELIPYPAVLDYLREKNKMDIELYEWSKTFSVVNCQELLLQEQAKHDESGSTVP</sequence>